<reference evidence="4 5" key="1">
    <citation type="submission" date="2018-06" db="EMBL/GenBank/DDBJ databases">
        <title>Comparative genomics reveals the genomic features of Rhizophagus irregularis, R. cerebriforme, R. diaphanum and Gigaspora rosea, and their symbiotic lifestyle signature.</title>
        <authorList>
            <person name="Morin E."/>
            <person name="San Clemente H."/>
            <person name="Chen E.C.H."/>
            <person name="De La Providencia I."/>
            <person name="Hainaut M."/>
            <person name="Kuo A."/>
            <person name="Kohler A."/>
            <person name="Murat C."/>
            <person name="Tang N."/>
            <person name="Roy S."/>
            <person name="Loubradou J."/>
            <person name="Henrissat B."/>
            <person name="Grigoriev I.V."/>
            <person name="Corradi N."/>
            <person name="Roux C."/>
            <person name="Martin F.M."/>
        </authorList>
    </citation>
    <scope>NUCLEOTIDE SEQUENCE [LARGE SCALE GENOMIC DNA]</scope>
    <source>
        <strain evidence="4 5">DAOM 227022</strain>
    </source>
</reference>
<comment type="caution">
    <text evidence="4">The sequence shown here is derived from an EMBL/GenBank/DDBJ whole genome shotgun (WGS) entry which is preliminary data.</text>
</comment>
<name>A0A397TCU0_9GLOM</name>
<gene>
    <name evidence="4" type="ORF">C1645_817135</name>
</gene>
<dbReference type="InterPro" id="IPR019378">
    <property type="entry name" value="GDP-Fuc_O-FucTrfase"/>
</dbReference>
<dbReference type="PANTHER" id="PTHR36050">
    <property type="entry name" value="O-FUCOSYLTRANSFERASE 30"/>
    <property type="match status" value="1"/>
</dbReference>
<dbReference type="Gene3D" id="3.40.50.11350">
    <property type="match status" value="1"/>
</dbReference>
<organism evidence="4 5">
    <name type="scientific">Glomus cerebriforme</name>
    <dbReference type="NCBI Taxonomy" id="658196"/>
    <lineage>
        <taxon>Eukaryota</taxon>
        <taxon>Fungi</taxon>
        <taxon>Fungi incertae sedis</taxon>
        <taxon>Mucoromycota</taxon>
        <taxon>Glomeromycotina</taxon>
        <taxon>Glomeromycetes</taxon>
        <taxon>Glomerales</taxon>
        <taxon>Glomeraceae</taxon>
        <taxon>Glomus</taxon>
    </lineage>
</organism>
<dbReference type="Pfam" id="PF10250">
    <property type="entry name" value="O-FucT"/>
    <property type="match status" value="1"/>
</dbReference>
<keyword evidence="1" id="KW-0808">Transferase</keyword>
<evidence type="ECO:0000256" key="3">
    <source>
        <dbReference type="ARBA" id="ARBA00023277"/>
    </source>
</evidence>
<dbReference type="Proteomes" id="UP000265703">
    <property type="component" value="Unassembled WGS sequence"/>
</dbReference>
<evidence type="ECO:0000313" key="5">
    <source>
        <dbReference type="Proteomes" id="UP000265703"/>
    </source>
</evidence>
<keyword evidence="3" id="KW-0119">Carbohydrate metabolism</keyword>
<evidence type="ECO:0008006" key="6">
    <source>
        <dbReference type="Google" id="ProtNLM"/>
    </source>
</evidence>
<protein>
    <recommendedName>
        <fullName evidence="6">Ciga protein</fullName>
    </recommendedName>
</protein>
<keyword evidence="5" id="KW-1185">Reference proteome</keyword>
<dbReference type="PANTHER" id="PTHR36050:SF1">
    <property type="entry name" value="O-FUCOSYLTRANSFERASE 30"/>
    <property type="match status" value="1"/>
</dbReference>
<evidence type="ECO:0000256" key="1">
    <source>
        <dbReference type="ARBA" id="ARBA00022679"/>
    </source>
</evidence>
<dbReference type="OrthoDB" id="1882547at2759"/>
<dbReference type="AlphaFoldDB" id="A0A397TCU0"/>
<accession>A0A397TCU0</accession>
<proteinExistence type="predicted"/>
<keyword evidence="2" id="KW-0294">Fucose metabolism</keyword>
<sequence length="459" mass="53927">MTFSKEILKCHHVDTSKAKEITPELKPVNVTNLKFGPSGINSFPNTSVKNEKFLTYLPHSQFHNQLIELKNAIVLAYLTNRTLIMPPILHFTDSLAFPYEPLHNLYNHLNYVERVKKNRLLCNIKDSRRRYCSPKFSKYDSFMMINWEEIFDFSWIKSQIKIINKNELSIEGLYKICNIPAKETTINEFQDLYNNENVYVISQGDKLRNRYYYRFFDTDNSDNNYDLDNYKVPYLISNLRKREEKLIHTDSLFGSFRIKYEDERVIKWRSDMMRSLKVSHPILLDVTNNIVNELSGVENFLGVHVRTGDGIFKSNMGNTIDLIIEDMKNIAKPTKKMMVTSDSENHSLNNCKLQNERIIFIATDSSNPREELTKIFLTFPCVFTLGDFEEFIYPLRNYTLDRNIKMLNFFYPLLDLLIIANGMDVIGTPNSTFSKFAIYYHEILTYDKHSKILSNDPLK</sequence>
<evidence type="ECO:0000313" key="4">
    <source>
        <dbReference type="EMBL" id="RIA95159.1"/>
    </source>
</evidence>
<dbReference type="STRING" id="658196.A0A397TCU0"/>
<evidence type="ECO:0000256" key="2">
    <source>
        <dbReference type="ARBA" id="ARBA00023253"/>
    </source>
</evidence>
<dbReference type="EMBL" id="QKYT01000067">
    <property type="protein sequence ID" value="RIA95159.1"/>
    <property type="molecule type" value="Genomic_DNA"/>
</dbReference>